<comment type="caution">
    <text evidence="1">The sequence shown here is derived from an EMBL/GenBank/DDBJ whole genome shotgun (WGS) entry which is preliminary data.</text>
</comment>
<reference evidence="1 2" key="1">
    <citation type="journal article" date="2016" name="Sci. Rep.">
        <title>Penicillium arizonense, a new, genome sequenced fungal species, reveals a high chemical diversity in secreted metabolites.</title>
        <authorList>
            <person name="Grijseels S."/>
            <person name="Nielsen J.C."/>
            <person name="Randelovic M."/>
            <person name="Nielsen J."/>
            <person name="Nielsen K.F."/>
            <person name="Workman M."/>
            <person name="Frisvad J.C."/>
        </authorList>
    </citation>
    <scope>NUCLEOTIDE SEQUENCE [LARGE SCALE GENOMIC DNA]</scope>
    <source>
        <strain evidence="1 2">CBS 141311</strain>
    </source>
</reference>
<sequence length="284" mass="32214">MSSPFQIPSHAQIELERNEAFGAMREQLRRQECGMERPSFCTAHRHSCTTTEQETFRLHRDIIHTLLVPLFLINHQAERVAARTLPSKRAAEPERAFRGEARSAFAWLNCILTEEHDWYLTARCPACIVLHVLHSEPTIRFVTVASQLAGARSGFQCWLTALEAAVCEDPFWGDAFWPDIEERASRLTDGVQELVRQCYELSATLDNPSRPMPSMTKASMPVYGRSASCNIALKPSSFARKQVRLTREEQKYRSSLVWGCSQDLQQPLAGCTTATQSRRRSLTS</sequence>
<dbReference type="OrthoDB" id="5272500at2759"/>
<dbReference type="GeneID" id="34578743"/>
<evidence type="ECO:0000313" key="1">
    <source>
        <dbReference type="EMBL" id="OGE50592.1"/>
    </source>
</evidence>
<dbReference type="RefSeq" id="XP_022486039.1">
    <property type="nucleotide sequence ID" value="XM_022634009.1"/>
</dbReference>
<dbReference type="STRING" id="1835702.A0A1F5LBN1"/>
<accession>A0A1F5LBN1</accession>
<proteinExistence type="predicted"/>
<organism evidence="1 2">
    <name type="scientific">Penicillium arizonense</name>
    <dbReference type="NCBI Taxonomy" id="1835702"/>
    <lineage>
        <taxon>Eukaryota</taxon>
        <taxon>Fungi</taxon>
        <taxon>Dikarya</taxon>
        <taxon>Ascomycota</taxon>
        <taxon>Pezizomycotina</taxon>
        <taxon>Eurotiomycetes</taxon>
        <taxon>Eurotiomycetidae</taxon>
        <taxon>Eurotiales</taxon>
        <taxon>Aspergillaceae</taxon>
        <taxon>Penicillium</taxon>
    </lineage>
</organism>
<protein>
    <submittedName>
        <fullName evidence="1">Uncharacterized protein</fullName>
    </submittedName>
</protein>
<dbReference type="Proteomes" id="UP000177622">
    <property type="component" value="Unassembled WGS sequence"/>
</dbReference>
<keyword evidence="2" id="KW-1185">Reference proteome</keyword>
<evidence type="ECO:0000313" key="2">
    <source>
        <dbReference type="Proteomes" id="UP000177622"/>
    </source>
</evidence>
<gene>
    <name evidence="1" type="ORF">PENARI_c016G03654</name>
</gene>
<dbReference type="AlphaFoldDB" id="A0A1F5LBN1"/>
<name>A0A1F5LBN1_PENAI</name>
<dbReference type="EMBL" id="LXJU01000016">
    <property type="protein sequence ID" value="OGE50592.1"/>
    <property type="molecule type" value="Genomic_DNA"/>
</dbReference>